<dbReference type="GO" id="GO:0000444">
    <property type="term" value="C:MIS12/MIND type complex"/>
    <property type="evidence" value="ECO:0007669"/>
    <property type="project" value="TreeGrafter"/>
</dbReference>
<dbReference type="Proteomes" id="UP000800035">
    <property type="component" value="Unassembled WGS sequence"/>
</dbReference>
<reference evidence="1" key="1">
    <citation type="journal article" date="2020" name="Stud. Mycol.">
        <title>101 Dothideomycetes genomes: a test case for predicting lifestyles and emergence of pathogens.</title>
        <authorList>
            <person name="Haridas S."/>
            <person name="Albert R."/>
            <person name="Binder M."/>
            <person name="Bloem J."/>
            <person name="Labutti K."/>
            <person name="Salamov A."/>
            <person name="Andreopoulos B."/>
            <person name="Baker S."/>
            <person name="Barry K."/>
            <person name="Bills G."/>
            <person name="Bluhm B."/>
            <person name="Cannon C."/>
            <person name="Castanera R."/>
            <person name="Culley D."/>
            <person name="Daum C."/>
            <person name="Ezra D."/>
            <person name="Gonzalez J."/>
            <person name="Henrissat B."/>
            <person name="Kuo A."/>
            <person name="Liang C."/>
            <person name="Lipzen A."/>
            <person name="Lutzoni F."/>
            <person name="Magnuson J."/>
            <person name="Mondo S."/>
            <person name="Nolan M."/>
            <person name="Ohm R."/>
            <person name="Pangilinan J."/>
            <person name="Park H.-J."/>
            <person name="Ramirez L."/>
            <person name="Alfaro M."/>
            <person name="Sun H."/>
            <person name="Tritt A."/>
            <person name="Yoshinaga Y."/>
            <person name="Zwiers L.-H."/>
            <person name="Turgeon B."/>
            <person name="Goodwin S."/>
            <person name="Spatafora J."/>
            <person name="Crous P."/>
            <person name="Grigoriev I."/>
        </authorList>
    </citation>
    <scope>NUCLEOTIDE SEQUENCE</scope>
    <source>
        <strain evidence="1">CBS 675.92</strain>
    </source>
</reference>
<proteinExistence type="predicted"/>
<dbReference type="PANTHER" id="PTHR31749:SF3">
    <property type="entry name" value="KINETOCHORE-ASSOCIATED PROTEIN NSL1 HOMOLOG"/>
    <property type="match status" value="1"/>
</dbReference>
<evidence type="ECO:0000313" key="1">
    <source>
        <dbReference type="EMBL" id="KAF1949302.1"/>
    </source>
</evidence>
<accession>A0A6A5TCC0</accession>
<dbReference type="GO" id="GO:0000070">
    <property type="term" value="P:mitotic sister chromatid segregation"/>
    <property type="evidence" value="ECO:0007669"/>
    <property type="project" value="InterPro"/>
</dbReference>
<gene>
    <name evidence="1" type="ORF">CC80DRAFT_276954</name>
</gene>
<sequence>MDPEHRKIELQSPADLVYLASKIRATARQKLDLHLPNQPNTAEPDEFRKHVENLVDAFVAEVLAGLKHNISINGIDVVSRGEGADGEAVDMDNAASGLENGVVEVEEFEPFDEKLRGHLGSAIQKRDALISKISQHRRTTPALAAQRFQEQFGQESTAFETAGMEADRVALECAGAGVAGVDGIKRQDDVERSWDRAIEGLGRLNKGLPETRARLERCGDVVAYLGADPKARV</sequence>
<dbReference type="InterPro" id="IPR013950">
    <property type="entry name" value="Mis14/Nsl1"/>
</dbReference>
<protein>
    <recommendedName>
        <fullName evidence="3">Mis14-domain-containing protein</fullName>
    </recommendedName>
</protein>
<evidence type="ECO:0000313" key="2">
    <source>
        <dbReference type="Proteomes" id="UP000800035"/>
    </source>
</evidence>
<evidence type="ECO:0008006" key="3">
    <source>
        <dbReference type="Google" id="ProtNLM"/>
    </source>
</evidence>
<dbReference type="AlphaFoldDB" id="A0A6A5TCC0"/>
<dbReference type="EMBL" id="ML977039">
    <property type="protein sequence ID" value="KAF1949302.1"/>
    <property type="molecule type" value="Genomic_DNA"/>
</dbReference>
<keyword evidence="2" id="KW-1185">Reference proteome</keyword>
<dbReference type="PANTHER" id="PTHR31749">
    <property type="entry name" value="KINETOCHORE-ASSOCIATED PROTEIN NSL1 HOMOLOG"/>
    <property type="match status" value="1"/>
</dbReference>
<dbReference type="OrthoDB" id="2135762at2759"/>
<dbReference type="Pfam" id="PF08641">
    <property type="entry name" value="Mis14"/>
    <property type="match status" value="1"/>
</dbReference>
<name>A0A6A5TCC0_9PLEO</name>
<organism evidence="1 2">
    <name type="scientific">Byssothecium circinans</name>
    <dbReference type="NCBI Taxonomy" id="147558"/>
    <lineage>
        <taxon>Eukaryota</taxon>
        <taxon>Fungi</taxon>
        <taxon>Dikarya</taxon>
        <taxon>Ascomycota</taxon>
        <taxon>Pezizomycotina</taxon>
        <taxon>Dothideomycetes</taxon>
        <taxon>Pleosporomycetidae</taxon>
        <taxon>Pleosporales</taxon>
        <taxon>Massarineae</taxon>
        <taxon>Massarinaceae</taxon>
        <taxon>Byssothecium</taxon>
    </lineage>
</organism>